<gene>
    <name evidence="1" type="ORF">IM816_07800</name>
</gene>
<dbReference type="InterPro" id="IPR014553">
    <property type="entry name" value="Aminopept"/>
</dbReference>
<keyword evidence="1" id="KW-0031">Aminopeptidase</keyword>
<dbReference type="Proteomes" id="UP001056681">
    <property type="component" value="Chromosome"/>
</dbReference>
<dbReference type="RefSeq" id="WP_250340439.1">
    <property type="nucleotide sequence ID" value="NZ_CP063231.1"/>
</dbReference>
<protein>
    <submittedName>
        <fullName evidence="1">Aminopeptidase</fullName>
    </submittedName>
</protein>
<evidence type="ECO:0000313" key="2">
    <source>
        <dbReference type="Proteomes" id="UP001056681"/>
    </source>
</evidence>
<dbReference type="PROSITE" id="PS51257">
    <property type="entry name" value="PROKAR_LIPOPROTEIN"/>
    <property type="match status" value="1"/>
</dbReference>
<keyword evidence="1" id="KW-0645">Protease</keyword>
<evidence type="ECO:0000313" key="1">
    <source>
        <dbReference type="EMBL" id="URL59977.1"/>
    </source>
</evidence>
<dbReference type="GO" id="GO:0004177">
    <property type="term" value="F:aminopeptidase activity"/>
    <property type="evidence" value="ECO:0007669"/>
    <property type="project" value="UniProtKB-KW"/>
</dbReference>
<organism evidence="1 2">
    <name type="scientific">Luteibacter flocculans</name>
    <dbReference type="NCBI Taxonomy" id="2780091"/>
    <lineage>
        <taxon>Bacteria</taxon>
        <taxon>Pseudomonadati</taxon>
        <taxon>Pseudomonadota</taxon>
        <taxon>Gammaproteobacteria</taxon>
        <taxon>Lysobacterales</taxon>
        <taxon>Rhodanobacteraceae</taxon>
        <taxon>Luteibacter</taxon>
    </lineage>
</organism>
<accession>A0ABY4T800</accession>
<reference evidence="1" key="1">
    <citation type="submission" date="2020-10" db="EMBL/GenBank/DDBJ databases">
        <title>Whole-genome sequence of Luteibacter sp. EIF3.</title>
        <authorList>
            <person name="Friedrich I."/>
            <person name="Hertel R."/>
            <person name="Daniel R."/>
        </authorList>
    </citation>
    <scope>NUCLEOTIDE SEQUENCE</scope>
    <source>
        <strain evidence="1">EIF3</strain>
    </source>
</reference>
<dbReference type="PIRSF" id="PIRSF029285">
    <property type="entry name" value="Aminopept"/>
    <property type="match status" value="1"/>
</dbReference>
<proteinExistence type="predicted"/>
<keyword evidence="2" id="KW-1185">Reference proteome</keyword>
<name>A0ABY4T800_9GAMM</name>
<dbReference type="Pfam" id="PF10023">
    <property type="entry name" value="Aminopep"/>
    <property type="match status" value="1"/>
</dbReference>
<keyword evidence="1" id="KW-0378">Hydrolase</keyword>
<dbReference type="EMBL" id="CP063231">
    <property type="protein sequence ID" value="URL59977.1"/>
    <property type="molecule type" value="Genomic_DNA"/>
</dbReference>
<sequence length="351" mass="39959">MRLAFAVCLVLIAGCRSIGYYAHVTHGQVALLRARRPIDTVLTDPATPERTRQRLEQAREARRFASRALDLPDNRSYTYYVALDRSWVAWNVFATPELSVSPITHCFPIAGCVAYRGYFRKDLADREAAREAILGRDVSIGEVPAYSTLGWFADPILSSMLRWDDDDLAGTIFHELAHQKIYVKDDTSFNESFASFVEREGLREWRQSRHQPPPDERSDALERSFTQQVLALREQLTAIYATSQPDDAKRVAKAEAFEDFRGRYLAWRDSDAAGDHRYDRWMARPLNNATLLPFGLYDTWVPSFAAIFDESGRSWPAFFARVKTLSRLSPAERTRELTRLGPPATSANTTP</sequence>